<dbReference type="Proteomes" id="UP001341281">
    <property type="component" value="Chromosome 03"/>
</dbReference>
<dbReference type="EMBL" id="CP144747">
    <property type="protein sequence ID" value="WVZ61553.1"/>
    <property type="molecule type" value="Genomic_DNA"/>
</dbReference>
<evidence type="ECO:0000313" key="2">
    <source>
        <dbReference type="Proteomes" id="UP001341281"/>
    </source>
</evidence>
<reference evidence="1 2" key="1">
    <citation type="submission" date="2024-02" db="EMBL/GenBank/DDBJ databases">
        <title>High-quality chromosome-scale genome assembly of Pensacola bahiagrass (Paspalum notatum Flugge var. saurae).</title>
        <authorList>
            <person name="Vega J.M."/>
            <person name="Podio M."/>
            <person name="Orjuela J."/>
            <person name="Siena L.A."/>
            <person name="Pessino S.C."/>
            <person name="Combes M.C."/>
            <person name="Mariac C."/>
            <person name="Albertini E."/>
            <person name="Pupilli F."/>
            <person name="Ortiz J.P.A."/>
            <person name="Leblanc O."/>
        </authorList>
    </citation>
    <scope>NUCLEOTIDE SEQUENCE [LARGE SCALE GENOMIC DNA]</scope>
    <source>
        <strain evidence="1">R1</strain>
        <tissue evidence="1">Leaf</tissue>
    </source>
</reference>
<organism evidence="1 2">
    <name type="scientific">Paspalum notatum var. saurae</name>
    <dbReference type="NCBI Taxonomy" id="547442"/>
    <lineage>
        <taxon>Eukaryota</taxon>
        <taxon>Viridiplantae</taxon>
        <taxon>Streptophyta</taxon>
        <taxon>Embryophyta</taxon>
        <taxon>Tracheophyta</taxon>
        <taxon>Spermatophyta</taxon>
        <taxon>Magnoliopsida</taxon>
        <taxon>Liliopsida</taxon>
        <taxon>Poales</taxon>
        <taxon>Poaceae</taxon>
        <taxon>PACMAD clade</taxon>
        <taxon>Panicoideae</taxon>
        <taxon>Andropogonodae</taxon>
        <taxon>Paspaleae</taxon>
        <taxon>Paspalinae</taxon>
        <taxon>Paspalum</taxon>
    </lineage>
</organism>
<name>A0AAQ3SVJ8_PASNO</name>
<protein>
    <submittedName>
        <fullName evidence="1">Uncharacterized protein</fullName>
    </submittedName>
</protein>
<sequence length="79" mass="9164">MRLFGKHGFPRQIILFAAGLLFFGATTYDVHRSIKNNEQPPTREQMEALQDYINSKKQRGRSRSICLIYEAGYTLLDLK</sequence>
<proteinExistence type="predicted"/>
<dbReference type="AlphaFoldDB" id="A0AAQ3SVJ8"/>
<evidence type="ECO:0000313" key="1">
    <source>
        <dbReference type="EMBL" id="WVZ61553.1"/>
    </source>
</evidence>
<keyword evidence="2" id="KW-1185">Reference proteome</keyword>
<gene>
    <name evidence="1" type="ORF">U9M48_011410</name>
</gene>
<accession>A0AAQ3SVJ8</accession>